<sequence length="143" mass="14849">MSQEKGFPAEREESLFSLMARALDCLDGSKVELPGMVAVLSLFSLMNILSLVQAQQVFPGLRGAGTGGDLVGMLSALLAGGGGPGPEALLNLLQKSGKKLNPQLITALLSLAGEVAKKEGVQTETARSKEEPEPGKRTVKGGF</sequence>
<proteinExistence type="predicted"/>
<dbReference type="Proteomes" id="UP000053326">
    <property type="component" value="Unassembled WGS sequence"/>
</dbReference>
<protein>
    <submittedName>
        <fullName evidence="2">Uncharacterized protein</fullName>
    </submittedName>
</protein>
<evidence type="ECO:0000256" key="1">
    <source>
        <dbReference type="SAM" id="MobiDB-lite"/>
    </source>
</evidence>
<evidence type="ECO:0000313" key="2">
    <source>
        <dbReference type="EMBL" id="KUK36005.1"/>
    </source>
</evidence>
<name>A0A101FFE4_9THEO</name>
<feature type="compositionally biased region" description="Basic and acidic residues" evidence="1">
    <location>
        <begin position="120"/>
        <end position="136"/>
    </location>
</feature>
<evidence type="ECO:0000313" key="3">
    <source>
        <dbReference type="Proteomes" id="UP000053326"/>
    </source>
</evidence>
<comment type="caution">
    <text evidence="2">The sequence shown here is derived from an EMBL/GenBank/DDBJ whole genome shotgun (WGS) entry which is preliminary data.</text>
</comment>
<accession>A0A101FFE4</accession>
<feature type="region of interest" description="Disordered" evidence="1">
    <location>
        <begin position="120"/>
        <end position="143"/>
    </location>
</feature>
<dbReference type="AlphaFoldDB" id="A0A101FFE4"/>
<gene>
    <name evidence="2" type="ORF">XD66_1283</name>
</gene>
<reference evidence="3" key="1">
    <citation type="journal article" date="2015" name="MBio">
        <title>Genome-Resolved Metagenomic Analysis Reveals Roles for Candidate Phyla and Other Microbial Community Members in Biogeochemical Transformations in Oil Reservoirs.</title>
        <authorList>
            <person name="Hu P."/>
            <person name="Tom L."/>
            <person name="Singh A."/>
            <person name="Thomas B.C."/>
            <person name="Baker B.J."/>
            <person name="Piceno Y.M."/>
            <person name="Andersen G.L."/>
            <person name="Banfield J.F."/>
        </authorList>
    </citation>
    <scope>NUCLEOTIDE SEQUENCE [LARGE SCALE GENOMIC DNA]</scope>
</reference>
<dbReference type="EMBL" id="LGFO01000190">
    <property type="protein sequence ID" value="KUK36005.1"/>
    <property type="molecule type" value="Genomic_DNA"/>
</dbReference>
<organism evidence="2 3">
    <name type="scientific">Thermacetogenium phaeum</name>
    <dbReference type="NCBI Taxonomy" id="85874"/>
    <lineage>
        <taxon>Bacteria</taxon>
        <taxon>Bacillati</taxon>
        <taxon>Bacillota</taxon>
        <taxon>Clostridia</taxon>
        <taxon>Thermoanaerobacterales</taxon>
        <taxon>Thermoanaerobacteraceae</taxon>
        <taxon>Thermacetogenium</taxon>
    </lineage>
</organism>